<accession>L0EKE4</accession>
<keyword evidence="1" id="KW-0614">Plasmid</keyword>
<gene>
    <name evidence="1" type="ordered locus">Theco_3993</name>
</gene>
<dbReference type="Proteomes" id="UP000010795">
    <property type="component" value="Plasmid pTHECO01"/>
</dbReference>
<protein>
    <submittedName>
        <fullName evidence="1">Uncharacterized protein</fullName>
    </submittedName>
</protein>
<evidence type="ECO:0000313" key="1">
    <source>
        <dbReference type="EMBL" id="AGA59997.1"/>
    </source>
</evidence>
<reference evidence="2" key="1">
    <citation type="submission" date="2012-01" db="EMBL/GenBank/DDBJ databases">
        <title>Complete sequence of plasmid of Thermobacillus composti KWC4.</title>
        <authorList>
            <person name="Lucas S."/>
            <person name="Han J."/>
            <person name="Lapidus A."/>
            <person name="Cheng J.-F."/>
            <person name="Goodwin L."/>
            <person name="Pitluck S."/>
            <person name="Peters L."/>
            <person name="Ovchinnikova G."/>
            <person name="Teshima H."/>
            <person name="Detter J.C."/>
            <person name="Han C."/>
            <person name="Tapia R."/>
            <person name="Land M."/>
            <person name="Hauser L."/>
            <person name="Kyrpides N."/>
            <person name="Ivanova N."/>
            <person name="Pagani I."/>
            <person name="Anderson I."/>
            <person name="Woyke T."/>
        </authorList>
    </citation>
    <scope>NUCLEOTIDE SEQUENCE [LARGE SCALE GENOMIC DNA]</scope>
    <source>
        <strain evidence="2">DSM 18247 / JCM 13945 / KWC4</strain>
        <plasmid evidence="2">Plasmid pTHECO01</plasmid>
    </source>
</reference>
<proteinExistence type="predicted"/>
<organism evidence="1 2">
    <name type="scientific">Thermobacillus composti (strain DSM 18247 / JCM 13945 / KWC4)</name>
    <dbReference type="NCBI Taxonomy" id="717605"/>
    <lineage>
        <taxon>Bacteria</taxon>
        <taxon>Bacillati</taxon>
        <taxon>Bacillota</taxon>
        <taxon>Bacilli</taxon>
        <taxon>Bacillales</taxon>
        <taxon>Paenibacillaceae</taxon>
        <taxon>Thermobacillus</taxon>
    </lineage>
</organism>
<sequence length="168" mass="20456">MFPVLEQLGMRPHKKHLWTRSVLEHTLEANYRENMSTREYAYFWIRWTNAHGVVDKGALERVLADWYFAMSRHFSVSIYWMQTALDIDEFRPLYGFEEKEQKIWVKVDKPHRFSFFPVLDFYHFEVRHVSGKLKAIQHNRFSLWLDELKYNLLGHERPDDQISFDMVV</sequence>
<name>L0EKE4_THECK</name>
<dbReference type="KEGG" id="tco:Theco_3993"/>
<dbReference type="AlphaFoldDB" id="L0EKE4"/>
<dbReference type="HOGENOM" id="CLU_1585696_0_0_9"/>
<evidence type="ECO:0000313" key="2">
    <source>
        <dbReference type="Proteomes" id="UP000010795"/>
    </source>
</evidence>
<geneLocation type="plasmid" evidence="1 2">
    <name>pTHECO01</name>
</geneLocation>
<dbReference type="EMBL" id="CP003256">
    <property type="protein sequence ID" value="AGA59997.1"/>
    <property type="molecule type" value="Genomic_DNA"/>
</dbReference>
<keyword evidence="2" id="KW-1185">Reference proteome</keyword>
<dbReference type="eggNOG" id="ENOG50342AD">
    <property type="taxonomic scope" value="Bacteria"/>
</dbReference>